<evidence type="ECO:0000313" key="3">
    <source>
        <dbReference type="Proteomes" id="UP001519331"/>
    </source>
</evidence>
<accession>A0ABS4T0K8</accession>
<dbReference type="Proteomes" id="UP001519331">
    <property type="component" value="Unassembled WGS sequence"/>
</dbReference>
<sequence>MYHKITHISAFSVLSLLLLTGCGGTGDSGAEGETAEPDTEVEDTEEETEEEEEEAPVPSLEDDPEPHEMSHALRDDSDWYLFAPADYHNAQEWEASGDSPTYETDAERIEEYSCGLGSTHYQGNWYSDAALGAYLPAGYQPQVADFNVSDADTPSGETEMSVVMTIPCETWAAAVEAEGLNPDLYTRQIHFTEEAATSLLSLDQIAEGVLALDPEAPDLRGDEITEVYYRVVLDQPES</sequence>
<proteinExistence type="predicted"/>
<comment type="caution">
    <text evidence="2">The sequence shown here is derived from an EMBL/GenBank/DDBJ whole genome shotgun (WGS) entry which is preliminary data.</text>
</comment>
<dbReference type="EMBL" id="JAGINX010000001">
    <property type="protein sequence ID" value="MBP2317544.1"/>
    <property type="molecule type" value="Genomic_DNA"/>
</dbReference>
<gene>
    <name evidence="2" type="ORF">JOF45_000563</name>
</gene>
<protein>
    <recommendedName>
        <fullName evidence="4">PASTA domain-containing protein</fullName>
    </recommendedName>
</protein>
<evidence type="ECO:0000313" key="2">
    <source>
        <dbReference type="EMBL" id="MBP2317544.1"/>
    </source>
</evidence>
<organism evidence="2 3">
    <name type="scientific">Nesterenkonia lacusekhoensis</name>
    <dbReference type="NCBI Taxonomy" id="150832"/>
    <lineage>
        <taxon>Bacteria</taxon>
        <taxon>Bacillati</taxon>
        <taxon>Actinomycetota</taxon>
        <taxon>Actinomycetes</taxon>
        <taxon>Micrococcales</taxon>
        <taxon>Micrococcaceae</taxon>
        <taxon>Nesterenkonia</taxon>
    </lineage>
</organism>
<feature type="compositionally biased region" description="Acidic residues" evidence="1">
    <location>
        <begin position="33"/>
        <end position="65"/>
    </location>
</feature>
<evidence type="ECO:0008006" key="4">
    <source>
        <dbReference type="Google" id="ProtNLM"/>
    </source>
</evidence>
<evidence type="ECO:0000256" key="1">
    <source>
        <dbReference type="SAM" id="MobiDB-lite"/>
    </source>
</evidence>
<name>A0ABS4T0K8_9MICC</name>
<dbReference type="PROSITE" id="PS51257">
    <property type="entry name" value="PROKAR_LIPOPROTEIN"/>
    <property type="match status" value="1"/>
</dbReference>
<keyword evidence="3" id="KW-1185">Reference proteome</keyword>
<reference evidence="2 3" key="1">
    <citation type="submission" date="2021-03" db="EMBL/GenBank/DDBJ databases">
        <title>Sequencing the genomes of 1000 actinobacteria strains.</title>
        <authorList>
            <person name="Klenk H.-P."/>
        </authorList>
    </citation>
    <scope>NUCLEOTIDE SEQUENCE [LARGE SCALE GENOMIC DNA]</scope>
    <source>
        <strain evidence="2 3">DSM 12544</strain>
    </source>
</reference>
<dbReference type="RefSeq" id="WP_210047784.1">
    <property type="nucleotide sequence ID" value="NZ_JAGINX010000001.1"/>
</dbReference>
<feature type="region of interest" description="Disordered" evidence="1">
    <location>
        <begin position="25"/>
        <end position="71"/>
    </location>
</feature>